<proteinExistence type="predicted"/>
<dbReference type="EMBL" id="CP011312">
    <property type="protein sequence ID" value="AKE42212.1"/>
    <property type="molecule type" value="Genomic_DNA"/>
</dbReference>
<evidence type="ECO:0000313" key="4">
    <source>
        <dbReference type="EMBL" id="AKE42212.1"/>
    </source>
</evidence>
<sequence>MIQNSLVFTGVYGHKQPVGCSSHSFECGVLYGVSGVNGSGKSTLLQTLAGEIEPLTGKVLIGDKSPGDRSCLGKIKLISTPTFIPDISIGEHFDLVFPHHKEKRLEQIETWQLEELLKVPPSWLSSGQKQRVFLALQLAASVDFLLLDEPERHLDDFWVNFLAEVLQVTAAAGSCVIVATHNSTLIRKSMQEIVLKL</sequence>
<dbReference type="SUPFAM" id="SSF52540">
    <property type="entry name" value="P-loop containing nucleoside triphosphate hydrolases"/>
    <property type="match status" value="1"/>
</dbReference>
<dbReference type="SMART" id="SM00382">
    <property type="entry name" value="AAA"/>
    <property type="match status" value="1"/>
</dbReference>
<keyword evidence="1" id="KW-0547">Nucleotide-binding</keyword>
<dbReference type="PROSITE" id="PS50893">
    <property type="entry name" value="ABC_TRANSPORTER_2"/>
    <property type="match status" value="1"/>
</dbReference>
<dbReference type="Pfam" id="PF00005">
    <property type="entry name" value="ABC_tran"/>
    <property type="match status" value="1"/>
</dbReference>
<gene>
    <name evidence="4" type="ORF">UL82_10390</name>
</gene>
<dbReference type="PANTHER" id="PTHR43158">
    <property type="entry name" value="SKFA PEPTIDE EXPORT ATP-BINDING PROTEIN SKFE"/>
    <property type="match status" value="1"/>
</dbReference>
<keyword evidence="5" id="KW-1185">Reference proteome</keyword>
<accession>A0A0F6R1A4</accession>
<dbReference type="PROSITE" id="PS00211">
    <property type="entry name" value="ABC_TRANSPORTER_1"/>
    <property type="match status" value="1"/>
</dbReference>
<organism evidence="4 5">
    <name type="scientific">Corynebacterium kutscheri</name>
    <dbReference type="NCBI Taxonomy" id="35755"/>
    <lineage>
        <taxon>Bacteria</taxon>
        <taxon>Bacillati</taxon>
        <taxon>Actinomycetota</taxon>
        <taxon>Actinomycetes</taxon>
        <taxon>Mycobacteriales</taxon>
        <taxon>Corynebacteriaceae</taxon>
        <taxon>Corynebacterium</taxon>
    </lineage>
</organism>
<dbReference type="InterPro" id="IPR027417">
    <property type="entry name" value="P-loop_NTPase"/>
</dbReference>
<dbReference type="PANTHER" id="PTHR43158:SF2">
    <property type="entry name" value="SKFA PEPTIDE EXPORT ATP-BINDING PROTEIN SKFE"/>
    <property type="match status" value="1"/>
</dbReference>
<dbReference type="RefSeq" id="WP_046440858.1">
    <property type="nucleotide sequence ID" value="NZ_CP011312.1"/>
</dbReference>
<evidence type="ECO:0000256" key="2">
    <source>
        <dbReference type="ARBA" id="ARBA00022840"/>
    </source>
</evidence>
<dbReference type="Proteomes" id="UP000033457">
    <property type="component" value="Chromosome"/>
</dbReference>
<dbReference type="AlphaFoldDB" id="A0A0F6R1A4"/>
<dbReference type="STRING" id="35755.UL82_10390"/>
<keyword evidence="2" id="KW-0067">ATP-binding</keyword>
<evidence type="ECO:0000256" key="1">
    <source>
        <dbReference type="ARBA" id="ARBA00022741"/>
    </source>
</evidence>
<dbReference type="KEGG" id="cku:UL82_10390"/>
<dbReference type="InterPro" id="IPR017871">
    <property type="entry name" value="ABC_transporter-like_CS"/>
</dbReference>
<protein>
    <submittedName>
        <fullName evidence="4">ABC transporter</fullName>
    </submittedName>
</protein>
<evidence type="ECO:0000259" key="3">
    <source>
        <dbReference type="PROSITE" id="PS50893"/>
    </source>
</evidence>
<dbReference type="InterPro" id="IPR003439">
    <property type="entry name" value="ABC_transporter-like_ATP-bd"/>
</dbReference>
<dbReference type="GO" id="GO:0005524">
    <property type="term" value="F:ATP binding"/>
    <property type="evidence" value="ECO:0007669"/>
    <property type="project" value="UniProtKB-KW"/>
</dbReference>
<dbReference type="HOGENOM" id="CLU_000604_1_22_11"/>
<reference evidence="4 5" key="1">
    <citation type="journal article" date="2015" name="Genome Announc.">
        <title>Complete Genome Sequence of Corynebacterium kutscheri DSM 20755, a Corynebacterial Type Strain with Remarkably Low G+C Content of Chromosomal DNA.</title>
        <authorList>
            <person name="Ruckert C."/>
            <person name="Albersmeier A."/>
            <person name="Winkler A."/>
            <person name="Tauch A."/>
        </authorList>
    </citation>
    <scope>NUCLEOTIDE SEQUENCE [LARGE SCALE GENOMIC DNA]</scope>
    <source>
        <strain evidence="4 5">DSM 20755</strain>
    </source>
</reference>
<evidence type="ECO:0000313" key="5">
    <source>
        <dbReference type="Proteomes" id="UP000033457"/>
    </source>
</evidence>
<dbReference type="GO" id="GO:0016887">
    <property type="term" value="F:ATP hydrolysis activity"/>
    <property type="evidence" value="ECO:0007669"/>
    <property type="project" value="InterPro"/>
</dbReference>
<dbReference type="Gene3D" id="3.40.50.300">
    <property type="entry name" value="P-loop containing nucleotide triphosphate hydrolases"/>
    <property type="match status" value="1"/>
</dbReference>
<dbReference type="InterPro" id="IPR003593">
    <property type="entry name" value="AAA+_ATPase"/>
</dbReference>
<name>A0A0F6R1A4_9CORY</name>
<feature type="domain" description="ABC transporter" evidence="3">
    <location>
        <begin position="2"/>
        <end position="197"/>
    </location>
</feature>
<dbReference type="OrthoDB" id="6198786at2"/>